<dbReference type="Pfam" id="PF03975">
    <property type="entry name" value="CheD"/>
    <property type="match status" value="1"/>
</dbReference>
<keyword evidence="2 3" id="KW-0378">Hydrolase</keyword>
<sequence length="210" mass="23007">MSAAALLATTDDDGIRDDGRRRYFDAGLGMTVVQVLQGDHYVTRRKDEVLTTVLGSCISACIRDPLLGCGGMNHFLLPDGGGADDSVSVRMRYGAYAMERLINDILARGGRRERLEIKVFGGGNVVAGLGGVGHRNADFVEAYLEAERLAIAARHLRGTLPRRIQYVPRSGRVRLRELTPDTARDIAARERRRQVRVVQATAAGDVELFD</sequence>
<dbReference type="CDD" id="cd16352">
    <property type="entry name" value="CheD"/>
    <property type="match status" value="1"/>
</dbReference>
<dbReference type="InterPro" id="IPR011324">
    <property type="entry name" value="Cytotoxic_necrot_fac-like_cat"/>
</dbReference>
<evidence type="ECO:0000256" key="2">
    <source>
        <dbReference type="ARBA" id="ARBA00022801"/>
    </source>
</evidence>
<dbReference type="PANTHER" id="PTHR35147">
    <property type="entry name" value="CHEMORECEPTOR GLUTAMINE DEAMIDASE CHED-RELATED"/>
    <property type="match status" value="1"/>
</dbReference>
<dbReference type="EMBL" id="OCNJ01000001">
    <property type="protein sequence ID" value="SOD90241.1"/>
    <property type="molecule type" value="Genomic_DNA"/>
</dbReference>
<dbReference type="SUPFAM" id="SSF64438">
    <property type="entry name" value="CNF1/YfiH-like putative cysteine hydrolases"/>
    <property type="match status" value="1"/>
</dbReference>
<dbReference type="InterPro" id="IPR038592">
    <property type="entry name" value="CheD-like_sf"/>
</dbReference>
<comment type="function">
    <text evidence="3">Probably deamidates glutamine residues to glutamate on methyl-accepting chemotaxis receptors (MCPs), playing an important role in chemotaxis.</text>
</comment>
<evidence type="ECO:0000256" key="3">
    <source>
        <dbReference type="HAMAP-Rule" id="MF_01440"/>
    </source>
</evidence>
<dbReference type="EC" id="3.5.1.44" evidence="3"/>
<name>A0A286G3X6_9PROT</name>
<evidence type="ECO:0000313" key="4">
    <source>
        <dbReference type="EMBL" id="SOD90241.1"/>
    </source>
</evidence>
<dbReference type="Proteomes" id="UP000219621">
    <property type="component" value="Unassembled WGS sequence"/>
</dbReference>
<accession>A0A286G3X6</accession>
<dbReference type="RefSeq" id="WP_097277372.1">
    <property type="nucleotide sequence ID" value="NZ_OCNJ01000001.1"/>
</dbReference>
<dbReference type="AlphaFoldDB" id="A0A286G3X6"/>
<keyword evidence="1 3" id="KW-0145">Chemotaxis</keyword>
<dbReference type="GO" id="GO:0006935">
    <property type="term" value="P:chemotaxis"/>
    <property type="evidence" value="ECO:0007669"/>
    <property type="project" value="UniProtKB-UniRule"/>
</dbReference>
<dbReference type="InterPro" id="IPR005659">
    <property type="entry name" value="Chemorcpt_Glu_NH3ase_CheD"/>
</dbReference>
<dbReference type="PANTHER" id="PTHR35147:SF2">
    <property type="entry name" value="CHEMORECEPTOR GLUTAMINE DEAMIDASE CHED-RELATED"/>
    <property type="match status" value="1"/>
</dbReference>
<protein>
    <recommendedName>
        <fullName evidence="3">Probable chemoreceptor glutamine deamidase CheD</fullName>
        <ecNumber evidence="3">3.5.1.44</ecNumber>
    </recommendedName>
</protein>
<keyword evidence="5" id="KW-1185">Reference proteome</keyword>
<organism evidence="4 5">
    <name type="scientific">Caenispirillum bisanense</name>
    <dbReference type="NCBI Taxonomy" id="414052"/>
    <lineage>
        <taxon>Bacteria</taxon>
        <taxon>Pseudomonadati</taxon>
        <taxon>Pseudomonadota</taxon>
        <taxon>Alphaproteobacteria</taxon>
        <taxon>Rhodospirillales</taxon>
        <taxon>Novispirillaceae</taxon>
        <taxon>Caenispirillum</taxon>
    </lineage>
</organism>
<comment type="catalytic activity">
    <reaction evidence="3">
        <text>L-glutaminyl-[protein] + H2O = L-glutamyl-[protein] + NH4(+)</text>
        <dbReference type="Rhea" id="RHEA:16441"/>
        <dbReference type="Rhea" id="RHEA-COMP:10207"/>
        <dbReference type="Rhea" id="RHEA-COMP:10208"/>
        <dbReference type="ChEBI" id="CHEBI:15377"/>
        <dbReference type="ChEBI" id="CHEBI:28938"/>
        <dbReference type="ChEBI" id="CHEBI:29973"/>
        <dbReference type="ChEBI" id="CHEBI:30011"/>
        <dbReference type="EC" id="3.5.1.44"/>
    </reaction>
</comment>
<dbReference type="Gene3D" id="3.30.1330.200">
    <property type="match status" value="1"/>
</dbReference>
<dbReference type="OrthoDB" id="9807202at2"/>
<dbReference type="GO" id="GO:0050568">
    <property type="term" value="F:protein-glutamine glutaminase activity"/>
    <property type="evidence" value="ECO:0007669"/>
    <property type="project" value="UniProtKB-UniRule"/>
</dbReference>
<evidence type="ECO:0000256" key="1">
    <source>
        <dbReference type="ARBA" id="ARBA00022500"/>
    </source>
</evidence>
<comment type="similarity">
    <text evidence="3">Belongs to the CheD family.</text>
</comment>
<reference evidence="4 5" key="1">
    <citation type="submission" date="2017-09" db="EMBL/GenBank/DDBJ databases">
        <authorList>
            <person name="Ehlers B."/>
            <person name="Leendertz F.H."/>
        </authorList>
    </citation>
    <scope>NUCLEOTIDE SEQUENCE [LARGE SCALE GENOMIC DNA]</scope>
    <source>
        <strain evidence="4 5">USBA 140</strain>
    </source>
</reference>
<proteinExistence type="inferred from homology"/>
<gene>
    <name evidence="3" type="primary">cheD</name>
    <name evidence="4" type="ORF">SAMN05421508_101486</name>
</gene>
<evidence type="ECO:0000313" key="5">
    <source>
        <dbReference type="Proteomes" id="UP000219621"/>
    </source>
</evidence>
<dbReference type="HAMAP" id="MF_01440">
    <property type="entry name" value="CheD"/>
    <property type="match status" value="1"/>
</dbReference>